<keyword evidence="7" id="KW-0106">Calcium</keyword>
<keyword evidence="3 16" id="KW-0812">Transmembrane</keyword>
<dbReference type="STRING" id="1676925.ENSPKIP00000038369"/>
<dbReference type="Gene3D" id="2.60.40.1460">
    <property type="entry name" value="Integrin domains. Chain A, domain 2"/>
    <property type="match status" value="1"/>
</dbReference>
<feature type="domain" description="VWFA" evidence="17">
    <location>
        <begin position="166"/>
        <end position="352"/>
    </location>
</feature>
<keyword evidence="5 16" id="KW-0732">Signal</keyword>
<dbReference type="SUPFAM" id="SSF53300">
    <property type="entry name" value="vWA-like"/>
    <property type="match status" value="1"/>
</dbReference>
<dbReference type="Gene3D" id="2.60.40.1530">
    <property type="entry name" value="ntegrin, alpha v. Chain A, domain 4"/>
    <property type="match status" value="1"/>
</dbReference>
<dbReference type="Pfam" id="PF00092">
    <property type="entry name" value="VWA"/>
    <property type="match status" value="1"/>
</dbReference>
<feature type="repeat" description="FG-GAP" evidence="15">
    <location>
        <begin position="554"/>
        <end position="612"/>
    </location>
</feature>
<keyword evidence="4" id="KW-0479">Metal-binding</keyword>
<accession>A0A3B3T6B1</accession>
<keyword evidence="6" id="KW-0677">Repeat</keyword>
<dbReference type="Gene3D" id="2.60.40.1510">
    <property type="entry name" value="ntegrin, alpha v. Chain A, domain 3"/>
    <property type="match status" value="1"/>
</dbReference>
<keyword evidence="8 16" id="KW-0130">Cell adhesion</keyword>
<dbReference type="GO" id="GO:0007229">
    <property type="term" value="P:integrin-mediated signaling pathway"/>
    <property type="evidence" value="ECO:0007669"/>
    <property type="project" value="UniProtKB-KW"/>
</dbReference>
<dbReference type="InterPro" id="IPR013517">
    <property type="entry name" value="FG-GAP"/>
</dbReference>
<evidence type="ECO:0000256" key="8">
    <source>
        <dbReference type="ARBA" id="ARBA00022889"/>
    </source>
</evidence>
<dbReference type="PROSITE" id="PS51470">
    <property type="entry name" value="FG_GAP"/>
    <property type="match status" value="4"/>
</dbReference>
<dbReference type="GO" id="GO:0005178">
    <property type="term" value="F:integrin binding"/>
    <property type="evidence" value="ECO:0007669"/>
    <property type="project" value="TreeGrafter"/>
</dbReference>
<dbReference type="PANTHER" id="PTHR23220">
    <property type="entry name" value="INTEGRIN ALPHA"/>
    <property type="match status" value="1"/>
</dbReference>
<keyword evidence="9 16" id="KW-1133">Transmembrane helix</keyword>
<sequence>MFWSVKHCSLIIIIGSLRCLWSFNVDEKNAMKFSGSVEDMFGYTVQQFENNEGKWILIGSPLTGQPAHRTGDVYKCPVGRSDSKCIKLDLPENTTIPDSNEVKDNMTMGATLVTNPDGGFLACGPLYARKCGSQQYTTGICSNVSASFQVMNSISPPLQVCDNKLDIVMVLDGSNSIYPWSSIKEFLVKFLMNIDVGPTLSQVGIVSYGDEVSHVFNLSQFNNTKDLVAEASKIPQKTGTKTNTFLAIETARKEAFTKERGARPGVKKVMVIVTDGESHDNYKYKQAMKECDEDGIERFSIAVLGDYYRQRKSEKDIETFIKEIKSIASPPIQDHFFNVSDEVALLNITESLGSKIFALEGTTGNHTTSFKLEMSQAGFSTHVSKEGVMFGAVGAYDWNGTVIMKKAQDFIIPGEDAFHSRAVERYEGMAGYVGYDVQSASRPKGILYITGAPRYNHTGRVIVYKLDGNNIKIKQILKGEQIGSYFGSVLQTVDVDNDTYTDILLVGAPMYMGPERDEQGQVYVYKINETDMFEYEMTLKPIAQPCCTSRSHSSCKTINKNEPCGSRFGTAIASVTDLNLDGLGDVVIGAPLENDHRGAVYVYHGAGKSLKKQFVQRIASGGDGEKMKFFGQSIHGVLDLNGDGITDVTIGGIGGAALFWSRDVAQLRANMSFQPDKINMQTCGASRKNSGCVNITVCFGYIVKSEKEDRFSTDMQYSLTLDSLRAVSRGLFVNNTERKVLEQKRISNKDSFCGEHKFYMLDKLDFRDPVMISLVFELVNKDKGPVLDGDLPTSLNKTIALVDCGNNEKCITDLHLKATANITDLVIKANQEKFHVEVKVRNSKDSAYNTKVILTPSKNINYIKVEPRDRDCEIKDNIICAVGYPFLKTDEQDSFKVHFEVNPSNVCEKCVSIDIKVSVISDSEEPNLNDNSVDIKIPVKYESGLSFSAVKYMEGSHHIIVRESEEFPSVLNHMSMIGDEVNISYTIKMEINQTIPPLTLNITYPFKSPRKNILLYLTNVAFSKNVKCDVSQVDPLKISPQHTYPSHAVKETLGNYTVACDGFNCKVFLCTIPSLNLSKSSQVNVTFRVWKGTFIKAEFSSLEMTVHATLKHKDTSLFVLSSANEKRDIKIQVSKDSLGGIPLWIIIVSILIGLLILALVIFVLWKAGFFKRKSMEEMKDMKNGQETRT</sequence>
<feature type="repeat" description="FG-GAP" evidence="15">
    <location>
        <begin position="27"/>
        <end position="85"/>
    </location>
</feature>
<dbReference type="Pfam" id="PF20805">
    <property type="entry name" value="Integrin_A_Ig_2"/>
    <property type="match status" value="1"/>
</dbReference>
<dbReference type="Ensembl" id="ENSPKIT00000019359.1">
    <property type="protein sequence ID" value="ENSPKIP00000038369.1"/>
    <property type="gene ID" value="ENSPKIG00000016168.1"/>
</dbReference>
<dbReference type="Gene3D" id="1.20.5.930">
    <property type="entry name" value="Bicelle-embedded integrin alpha(iib) transmembrane segment"/>
    <property type="match status" value="1"/>
</dbReference>
<dbReference type="GeneTree" id="ENSGT00940000157646"/>
<proteinExistence type="inferred from homology"/>
<evidence type="ECO:0000256" key="15">
    <source>
        <dbReference type="PROSITE-ProRule" id="PRU00803"/>
    </source>
</evidence>
<dbReference type="InterPro" id="IPR000413">
    <property type="entry name" value="Integrin_alpha"/>
</dbReference>
<feature type="transmembrane region" description="Helical" evidence="16">
    <location>
        <begin position="1141"/>
        <end position="1165"/>
    </location>
</feature>
<dbReference type="SMART" id="SM00191">
    <property type="entry name" value="Int_alpha"/>
    <property type="match status" value="5"/>
</dbReference>
<dbReference type="InterPro" id="IPR032695">
    <property type="entry name" value="Integrin_dom_sf"/>
</dbReference>
<evidence type="ECO:0000256" key="5">
    <source>
        <dbReference type="ARBA" id="ARBA00022729"/>
    </source>
</evidence>
<dbReference type="Proteomes" id="UP000261540">
    <property type="component" value="Unplaced"/>
</dbReference>
<evidence type="ECO:0000256" key="6">
    <source>
        <dbReference type="ARBA" id="ARBA00022737"/>
    </source>
</evidence>
<dbReference type="InterPro" id="IPR013519">
    <property type="entry name" value="Int_alpha_beta-p"/>
</dbReference>
<dbReference type="Pfam" id="PF01839">
    <property type="entry name" value="FG-GAP"/>
    <property type="match status" value="2"/>
</dbReference>
<dbReference type="GO" id="GO:0009897">
    <property type="term" value="C:external side of plasma membrane"/>
    <property type="evidence" value="ECO:0007669"/>
    <property type="project" value="TreeGrafter"/>
</dbReference>
<dbReference type="AlphaFoldDB" id="A0A3B3T6B1"/>
<evidence type="ECO:0000256" key="2">
    <source>
        <dbReference type="ARBA" id="ARBA00008054"/>
    </source>
</evidence>
<dbReference type="InterPro" id="IPR028994">
    <property type="entry name" value="Integrin_alpha_N"/>
</dbReference>
<organism evidence="18 19">
    <name type="scientific">Paramormyrops kingsleyae</name>
    <dbReference type="NCBI Taxonomy" id="1676925"/>
    <lineage>
        <taxon>Eukaryota</taxon>
        <taxon>Metazoa</taxon>
        <taxon>Chordata</taxon>
        <taxon>Craniata</taxon>
        <taxon>Vertebrata</taxon>
        <taxon>Euteleostomi</taxon>
        <taxon>Actinopterygii</taxon>
        <taxon>Neopterygii</taxon>
        <taxon>Teleostei</taxon>
        <taxon>Osteoglossocephala</taxon>
        <taxon>Osteoglossomorpha</taxon>
        <taxon>Osteoglossiformes</taxon>
        <taxon>Mormyridae</taxon>
        <taxon>Paramormyrops</taxon>
    </lineage>
</organism>
<evidence type="ECO:0000313" key="19">
    <source>
        <dbReference type="Proteomes" id="UP000261540"/>
    </source>
</evidence>
<evidence type="ECO:0000256" key="13">
    <source>
        <dbReference type="ARBA" id="ARBA00023170"/>
    </source>
</evidence>
<evidence type="ECO:0000256" key="10">
    <source>
        <dbReference type="ARBA" id="ARBA00023037"/>
    </source>
</evidence>
<dbReference type="Pfam" id="PF08441">
    <property type="entry name" value="Integrin_A_Ig_1"/>
    <property type="match status" value="1"/>
</dbReference>
<dbReference type="Ensembl" id="ENSPKIT00000019486.1">
    <property type="protein sequence ID" value="ENSPKIP00000038496.1"/>
    <property type="gene ID" value="ENSPKIG00000016168.1"/>
</dbReference>
<keyword evidence="12" id="KW-1015">Disulfide bond</keyword>
<evidence type="ECO:0000256" key="3">
    <source>
        <dbReference type="ARBA" id="ARBA00022692"/>
    </source>
</evidence>
<dbReference type="Gene3D" id="3.40.50.410">
    <property type="entry name" value="von Willebrand factor, type A domain"/>
    <property type="match status" value="1"/>
</dbReference>
<protein>
    <submittedName>
        <fullName evidence="18">Integrin subunit alpha 1</fullName>
    </submittedName>
</protein>
<dbReference type="GO" id="GO:0046872">
    <property type="term" value="F:metal ion binding"/>
    <property type="evidence" value="ECO:0007669"/>
    <property type="project" value="UniProtKB-KW"/>
</dbReference>
<dbReference type="InterPro" id="IPR018184">
    <property type="entry name" value="Integrin_alpha_C_CS"/>
</dbReference>
<feature type="repeat" description="FG-GAP" evidence="15">
    <location>
        <begin position="616"/>
        <end position="676"/>
    </location>
</feature>
<dbReference type="GeneID" id="111849844"/>
<keyword evidence="10 16" id="KW-0401">Integrin</keyword>
<dbReference type="GO" id="GO:0033627">
    <property type="term" value="P:cell adhesion mediated by integrin"/>
    <property type="evidence" value="ECO:0007669"/>
    <property type="project" value="TreeGrafter"/>
</dbReference>
<dbReference type="GO" id="GO:0008305">
    <property type="term" value="C:integrin complex"/>
    <property type="evidence" value="ECO:0007669"/>
    <property type="project" value="InterPro"/>
</dbReference>
<dbReference type="RefSeq" id="XP_023678848.1">
    <property type="nucleotide sequence ID" value="XM_023823080.2"/>
</dbReference>
<dbReference type="InterPro" id="IPR013649">
    <property type="entry name" value="Integrin_alpha_Ig-like_1"/>
</dbReference>
<evidence type="ECO:0000256" key="16">
    <source>
        <dbReference type="RuleBase" id="RU003762"/>
    </source>
</evidence>
<dbReference type="PANTHER" id="PTHR23220:SF22">
    <property type="entry name" value="INTEGRIN ALPHA-1"/>
    <property type="match status" value="1"/>
</dbReference>
<keyword evidence="13 16" id="KW-0675">Receptor</keyword>
<dbReference type="SMART" id="SM00327">
    <property type="entry name" value="VWA"/>
    <property type="match status" value="1"/>
</dbReference>
<evidence type="ECO:0000256" key="12">
    <source>
        <dbReference type="ARBA" id="ARBA00023157"/>
    </source>
</evidence>
<feature type="repeat" description="FG-GAP" evidence="15">
    <location>
        <begin position="472"/>
        <end position="534"/>
    </location>
</feature>
<dbReference type="OrthoDB" id="5573735at2759"/>
<dbReference type="GO" id="GO:0098609">
    <property type="term" value="P:cell-cell adhesion"/>
    <property type="evidence" value="ECO:0007669"/>
    <property type="project" value="TreeGrafter"/>
</dbReference>
<comment type="subcellular location">
    <subcellularLocation>
        <location evidence="1 16">Membrane</location>
        <topology evidence="1 16">Single-pass type I membrane protein</topology>
    </subcellularLocation>
</comment>
<dbReference type="PROSITE" id="PS50234">
    <property type="entry name" value="VWFA"/>
    <property type="match status" value="1"/>
</dbReference>
<dbReference type="InterPro" id="IPR048286">
    <property type="entry name" value="Integrin_alpha_Ig-like_3"/>
</dbReference>
<feature type="signal peptide" evidence="16">
    <location>
        <begin position="1"/>
        <end position="22"/>
    </location>
</feature>
<dbReference type="SUPFAM" id="SSF69179">
    <property type="entry name" value="Integrin domains"/>
    <property type="match status" value="3"/>
</dbReference>
<dbReference type="SUPFAM" id="SSF69318">
    <property type="entry name" value="Integrin alpha N-terminal domain"/>
    <property type="match status" value="1"/>
</dbReference>
<keyword evidence="11 16" id="KW-0472">Membrane</keyword>
<evidence type="ECO:0000259" key="17">
    <source>
        <dbReference type="PROSITE" id="PS50234"/>
    </source>
</evidence>
<name>A0A3B3T6B1_9TELE</name>
<dbReference type="FunFam" id="3.40.50.410:FF:000012">
    <property type="entry name" value="Integrin, alpha 10"/>
    <property type="match status" value="1"/>
</dbReference>
<dbReference type="InterPro" id="IPR048285">
    <property type="entry name" value="Integrin_alpha_Ig-like_2"/>
</dbReference>
<evidence type="ECO:0000256" key="4">
    <source>
        <dbReference type="ARBA" id="ARBA00022723"/>
    </source>
</evidence>
<dbReference type="PROSITE" id="PS00242">
    <property type="entry name" value="INTEGRIN_ALPHA"/>
    <property type="match status" value="1"/>
</dbReference>
<comment type="similarity">
    <text evidence="2 16">Belongs to the integrin alpha chain family.</text>
</comment>
<keyword evidence="19" id="KW-1185">Reference proteome</keyword>
<evidence type="ECO:0000256" key="9">
    <source>
        <dbReference type="ARBA" id="ARBA00022989"/>
    </source>
</evidence>
<dbReference type="PRINTS" id="PR01185">
    <property type="entry name" value="INTEGRINA"/>
</dbReference>
<dbReference type="FunFam" id="1.20.5.930:FF:000001">
    <property type="entry name" value="Integrin subunit alpha V"/>
    <property type="match status" value="1"/>
</dbReference>
<dbReference type="GO" id="GO:0007160">
    <property type="term" value="P:cell-matrix adhesion"/>
    <property type="evidence" value="ECO:0007669"/>
    <property type="project" value="TreeGrafter"/>
</dbReference>
<evidence type="ECO:0000256" key="11">
    <source>
        <dbReference type="ARBA" id="ARBA00023136"/>
    </source>
</evidence>
<dbReference type="PRINTS" id="PR00453">
    <property type="entry name" value="VWFADOMAIN"/>
</dbReference>
<feature type="chain" id="PRO_5044515576" evidence="16">
    <location>
        <begin position="23"/>
        <end position="1189"/>
    </location>
</feature>
<evidence type="ECO:0000256" key="1">
    <source>
        <dbReference type="ARBA" id="ARBA00004479"/>
    </source>
</evidence>
<dbReference type="Gene3D" id="2.130.10.130">
    <property type="entry name" value="Integrin alpha, N-terminal"/>
    <property type="match status" value="2"/>
</dbReference>
<dbReference type="InterPro" id="IPR002035">
    <property type="entry name" value="VWF_A"/>
</dbReference>
<keyword evidence="14" id="KW-0325">Glycoprotein</keyword>
<evidence type="ECO:0000256" key="7">
    <source>
        <dbReference type="ARBA" id="ARBA00022837"/>
    </source>
</evidence>
<evidence type="ECO:0000256" key="14">
    <source>
        <dbReference type="ARBA" id="ARBA00023180"/>
    </source>
</evidence>
<evidence type="ECO:0000313" key="18">
    <source>
        <dbReference type="Ensembl" id="ENSPKIP00000038369.1"/>
    </source>
</evidence>
<reference evidence="18" key="1">
    <citation type="submission" date="2025-05" db="UniProtKB">
        <authorList>
            <consortium name="Ensembl"/>
        </authorList>
    </citation>
    <scope>IDENTIFICATION</scope>
</reference>
<dbReference type="Pfam" id="PF20806">
    <property type="entry name" value="Integrin_A_Ig_3"/>
    <property type="match status" value="1"/>
</dbReference>
<dbReference type="InterPro" id="IPR036465">
    <property type="entry name" value="vWFA_dom_sf"/>
</dbReference>